<comment type="similarity">
    <text evidence="1 3">Belongs to the N-Me-Phe pilin family.</text>
</comment>
<dbReference type="PANTHER" id="PTHR30093">
    <property type="entry name" value="GENERAL SECRETION PATHWAY PROTEIN G"/>
    <property type="match status" value="1"/>
</dbReference>
<keyword evidence="4" id="KW-1133">Transmembrane helix</keyword>
<dbReference type="EMBL" id="JAUMJH010000004">
    <property type="protein sequence ID" value="MDO3656089.1"/>
    <property type="molecule type" value="Genomic_DNA"/>
</dbReference>
<name>A0ABT8UWP9_9GAMM</name>
<evidence type="ECO:0000256" key="2">
    <source>
        <dbReference type="ARBA" id="ARBA00022481"/>
    </source>
</evidence>
<keyword evidence="6" id="KW-1185">Reference proteome</keyword>
<feature type="transmembrane region" description="Helical" evidence="4">
    <location>
        <begin position="12"/>
        <end position="30"/>
    </location>
</feature>
<gene>
    <name evidence="5" type="ORF">Q3V53_02530</name>
</gene>
<dbReference type="InterPro" id="IPR045584">
    <property type="entry name" value="Pilin-like"/>
</dbReference>
<dbReference type="Pfam" id="PF07963">
    <property type="entry name" value="N_methyl"/>
    <property type="match status" value="1"/>
</dbReference>
<dbReference type="SUPFAM" id="SSF54523">
    <property type="entry name" value="Pili subunits"/>
    <property type="match status" value="1"/>
</dbReference>
<dbReference type="RefSeq" id="WP_302897364.1">
    <property type="nucleotide sequence ID" value="NZ_JAUMJH010000004.1"/>
</dbReference>
<keyword evidence="4" id="KW-0472">Membrane</keyword>
<keyword evidence="4" id="KW-0812">Transmembrane</keyword>
<dbReference type="InterPro" id="IPR012902">
    <property type="entry name" value="N_methyl_site"/>
</dbReference>
<accession>A0ABT8UWP9</accession>
<dbReference type="PROSITE" id="PS00409">
    <property type="entry name" value="PROKAR_NTER_METHYL"/>
    <property type="match status" value="1"/>
</dbReference>
<evidence type="ECO:0000256" key="3">
    <source>
        <dbReference type="RuleBase" id="RU000389"/>
    </source>
</evidence>
<dbReference type="InterPro" id="IPR001082">
    <property type="entry name" value="Pilin"/>
</dbReference>
<comment type="caution">
    <text evidence="5">The sequence shown here is derived from an EMBL/GenBank/DDBJ whole genome shotgun (WGS) entry which is preliminary data.</text>
</comment>
<keyword evidence="3" id="KW-0281">Fimbrium</keyword>
<dbReference type="Proteomes" id="UP001168902">
    <property type="component" value="Unassembled WGS sequence"/>
</dbReference>
<proteinExistence type="inferred from homology"/>
<dbReference type="Pfam" id="PF00114">
    <property type="entry name" value="Pilin"/>
    <property type="match status" value="1"/>
</dbReference>
<evidence type="ECO:0000256" key="1">
    <source>
        <dbReference type="ARBA" id="ARBA00005233"/>
    </source>
</evidence>
<keyword evidence="2" id="KW-0488">Methylation</keyword>
<reference evidence="5 6" key="1">
    <citation type="submission" date="2023-07" db="EMBL/GenBank/DDBJ databases">
        <title>A novel proteolytic Acinetobacter species.</title>
        <authorList>
            <person name="Nemec A."/>
            <person name="Radolfova-Krizova L."/>
        </authorList>
    </citation>
    <scope>NUCLEOTIDE SEQUENCE [LARGE SCALE GENOMIC DNA]</scope>
    <source>
        <strain evidence="5 6">NIPH 1865</strain>
    </source>
</reference>
<evidence type="ECO:0000256" key="4">
    <source>
        <dbReference type="SAM" id="Phobius"/>
    </source>
</evidence>
<dbReference type="PANTHER" id="PTHR30093:SF34">
    <property type="entry name" value="PREPILIN PEPTIDASE-DEPENDENT PROTEIN D"/>
    <property type="match status" value="1"/>
</dbReference>
<evidence type="ECO:0000313" key="5">
    <source>
        <dbReference type="EMBL" id="MDO3656089.1"/>
    </source>
</evidence>
<organism evidence="5 6">
    <name type="scientific">Acinetobacter genomosp. 15BJ</name>
    <dbReference type="NCBI Taxonomy" id="106651"/>
    <lineage>
        <taxon>Bacteria</taxon>
        <taxon>Pseudomonadati</taxon>
        <taxon>Pseudomonadota</taxon>
        <taxon>Gammaproteobacteria</taxon>
        <taxon>Moraxellales</taxon>
        <taxon>Moraxellaceae</taxon>
        <taxon>Acinetobacter</taxon>
    </lineage>
</organism>
<sequence length="174" mass="17673">MNAQKGFTLIELMIVVAIIGILAAIAIPAYQSYTAKSQATEAVTLLGGLKTAIIDVSGTNGLSTACSAANAVTEVKDPTSGAVTTAGKAAGVLNADNGFTLVGKYVTGIVPTYAAGSSPAGNTCTLTATLGNGSDKIQGKKVKFTYDDKTNQWACDSNLDDGIRPATCNFKTIS</sequence>
<protein>
    <submittedName>
        <fullName evidence="5">Pilin</fullName>
    </submittedName>
</protein>
<dbReference type="Gene3D" id="3.30.700.10">
    <property type="entry name" value="Glycoprotein, Type 4 Pilin"/>
    <property type="match status" value="1"/>
</dbReference>
<evidence type="ECO:0000313" key="6">
    <source>
        <dbReference type="Proteomes" id="UP001168902"/>
    </source>
</evidence>
<dbReference type="NCBIfam" id="TIGR02532">
    <property type="entry name" value="IV_pilin_GFxxxE"/>
    <property type="match status" value="1"/>
</dbReference>